<dbReference type="EMBL" id="QHCS01000008">
    <property type="protein sequence ID" value="RHX83562.1"/>
    <property type="molecule type" value="Genomic_DNA"/>
</dbReference>
<gene>
    <name evidence="1" type="ORF">DLM78_21460</name>
</gene>
<accession>A0A8B3CNA7</accession>
<organism evidence="1 2">
    <name type="scientific">Leptospira stimsonii</name>
    <dbReference type="NCBI Taxonomy" id="2202203"/>
    <lineage>
        <taxon>Bacteria</taxon>
        <taxon>Pseudomonadati</taxon>
        <taxon>Spirochaetota</taxon>
        <taxon>Spirochaetia</taxon>
        <taxon>Leptospirales</taxon>
        <taxon>Leptospiraceae</taxon>
        <taxon>Leptospira</taxon>
    </lineage>
</organism>
<name>A0A8B3CNA7_9LEPT</name>
<reference evidence="2" key="1">
    <citation type="submission" date="2018-05" db="EMBL/GenBank/DDBJ databases">
        <title>Leptospira yasudae sp. nov. and Leptospira stimsonii sp. nov., two pathogenic species of the genus Leptospira isolated from environmental sources.</title>
        <authorList>
            <person name="Casanovas-Massana A."/>
            <person name="Hamond C."/>
            <person name="Santos L.A."/>
            <person name="Hacker K.P."/>
            <person name="Balassiano I."/>
            <person name="Medeiros M.A."/>
            <person name="Reis M.G."/>
            <person name="Ko A.I."/>
            <person name="Wunder E.A."/>
        </authorList>
    </citation>
    <scope>NUCLEOTIDE SEQUENCE [LARGE SCALE GENOMIC DNA]</scope>
    <source>
        <strain evidence="2">AMB6-RJ</strain>
    </source>
</reference>
<dbReference type="AlphaFoldDB" id="A0A8B3CNA7"/>
<comment type="caution">
    <text evidence="1">The sequence shown here is derived from an EMBL/GenBank/DDBJ whole genome shotgun (WGS) entry which is preliminary data.</text>
</comment>
<dbReference type="RefSeq" id="WP_118983796.1">
    <property type="nucleotide sequence ID" value="NZ_QHCS01000008.1"/>
</dbReference>
<dbReference type="Proteomes" id="UP000266669">
    <property type="component" value="Unassembled WGS sequence"/>
</dbReference>
<evidence type="ECO:0000313" key="1">
    <source>
        <dbReference type="EMBL" id="RHX83562.1"/>
    </source>
</evidence>
<evidence type="ECO:0000313" key="2">
    <source>
        <dbReference type="Proteomes" id="UP000266669"/>
    </source>
</evidence>
<proteinExistence type="predicted"/>
<sequence>MKNYLNGLSERTSNQTKLLEYLNKNSSEKVENRIHTIIDECIPTFLYFDQYTRLPGNVSLNDFNQRKDQNALNSNDKIFTSLLNLAGTTIEAISGAKTFEEFNSSLKALSNQISDQIFKYWTQNKHLDVELKFDSAKPEDLPPFNSGYIFRTRINNRRHRADTSFDERSSGFVWFFSF</sequence>
<protein>
    <submittedName>
        <fullName evidence="1">Uncharacterized protein</fullName>
    </submittedName>
</protein>